<dbReference type="InterPro" id="IPR002938">
    <property type="entry name" value="FAD-bd"/>
</dbReference>
<keyword evidence="3" id="KW-0274">FAD</keyword>
<dbReference type="InterPro" id="IPR036188">
    <property type="entry name" value="FAD/NAD-bd_sf"/>
</dbReference>
<evidence type="ECO:0000313" key="7">
    <source>
        <dbReference type="EMBL" id="KAF1844722.1"/>
    </source>
</evidence>
<name>A0A9P4GG36_9PLEO</name>
<evidence type="ECO:0000256" key="2">
    <source>
        <dbReference type="ARBA" id="ARBA00022630"/>
    </source>
</evidence>
<dbReference type="SUPFAM" id="SSF51905">
    <property type="entry name" value="FAD/NAD(P)-binding domain"/>
    <property type="match status" value="1"/>
</dbReference>
<dbReference type="InterPro" id="IPR050493">
    <property type="entry name" value="FAD-dep_Monooxygenase_BioMet"/>
</dbReference>
<evidence type="ECO:0000256" key="4">
    <source>
        <dbReference type="ARBA" id="ARBA00023002"/>
    </source>
</evidence>
<dbReference type="RefSeq" id="XP_040787285.1">
    <property type="nucleotide sequence ID" value="XM_040931799.1"/>
</dbReference>
<evidence type="ECO:0000256" key="3">
    <source>
        <dbReference type="ARBA" id="ARBA00022827"/>
    </source>
</evidence>
<dbReference type="OrthoDB" id="16820at2759"/>
<dbReference type="Pfam" id="PF01494">
    <property type="entry name" value="FAD_binding_3"/>
    <property type="match status" value="1"/>
</dbReference>
<evidence type="ECO:0000256" key="1">
    <source>
        <dbReference type="ARBA" id="ARBA00007992"/>
    </source>
</evidence>
<reference evidence="7" key="1">
    <citation type="submission" date="2020-01" db="EMBL/GenBank/DDBJ databases">
        <authorList>
            <consortium name="DOE Joint Genome Institute"/>
            <person name="Haridas S."/>
            <person name="Albert R."/>
            <person name="Binder M."/>
            <person name="Bloem J."/>
            <person name="Labutti K."/>
            <person name="Salamov A."/>
            <person name="Andreopoulos B."/>
            <person name="Baker S.E."/>
            <person name="Barry K."/>
            <person name="Bills G."/>
            <person name="Bluhm B.H."/>
            <person name="Cannon C."/>
            <person name="Castanera R."/>
            <person name="Culley D.E."/>
            <person name="Daum C."/>
            <person name="Ezra D."/>
            <person name="Gonzalez J.B."/>
            <person name="Henrissat B."/>
            <person name="Kuo A."/>
            <person name="Liang C."/>
            <person name="Lipzen A."/>
            <person name="Lutzoni F."/>
            <person name="Magnuson J."/>
            <person name="Mondo S."/>
            <person name="Nolan M."/>
            <person name="Ohm R."/>
            <person name="Pangilinan J."/>
            <person name="Park H.-J."/>
            <person name="Ramirez L."/>
            <person name="Alfaro M."/>
            <person name="Sun H."/>
            <person name="Tritt A."/>
            <person name="Yoshinaga Y."/>
            <person name="Zwiers L.-H."/>
            <person name="Turgeon B.G."/>
            <person name="Goodwin S.B."/>
            <person name="Spatafora J.W."/>
            <person name="Crous P.W."/>
            <person name="Grigoriev I.V."/>
        </authorList>
    </citation>
    <scope>NUCLEOTIDE SEQUENCE</scope>
    <source>
        <strain evidence="7">CBS 394.84</strain>
    </source>
</reference>
<accession>A0A9P4GG36</accession>
<keyword evidence="8" id="KW-1185">Reference proteome</keyword>
<protein>
    <submittedName>
        <fullName evidence="7">FAD/NAD(P)-binding domain-containing protein</fullName>
    </submittedName>
</protein>
<keyword evidence="2" id="KW-0285">Flavoprotein</keyword>
<proteinExistence type="inferred from homology"/>
<evidence type="ECO:0000259" key="6">
    <source>
        <dbReference type="Pfam" id="PF01494"/>
    </source>
</evidence>
<dbReference type="PANTHER" id="PTHR13789">
    <property type="entry name" value="MONOOXYGENASE"/>
    <property type="match status" value="1"/>
</dbReference>
<dbReference type="Proteomes" id="UP000800039">
    <property type="component" value="Unassembled WGS sequence"/>
</dbReference>
<evidence type="ECO:0000256" key="5">
    <source>
        <dbReference type="ARBA" id="ARBA00023033"/>
    </source>
</evidence>
<comment type="similarity">
    <text evidence="1">Belongs to the paxM FAD-dependent monooxygenase family.</text>
</comment>
<sequence>MWFLSAGSDVDRRDSVQKIVILNSPSKVIDVETHHACKFRVSKSPLQARKQGSCGLAGMSTYLSLRKFLPGDHEIIIYESRKPRPVQDITAGPLDSREAVAPQGGAIGISANGMRVLHDLDPAVHVAIQERGFAHDTLKLRSSSGWDLDVVSRMERNDDITMIMARQVVWQTLRDTIPDHQVVVRKVVKVLKRGQAGNSKPVITFADGESLEFDLVIGADGVHSTVRKQFFGEQSAGYPAVFSKRCGIWGFMPMTIPKEVTERKSVVIVLGDSASMGYSAYRPTNEDSLTWWSLYETPEPPSSKEVPPEFVSKLLHDMYGDWAEENVQKILKNASAPFIYPIWTVPELPTWGDGGVVLVGDAAHAMTPDIGQGTSQAFEDSQALGKVLGRALQVNGISEDGAIDLAVKGLFECRQPRLAKMHVLNEQAKSKGVKRNVWVSRFIIFCIWLMPKFSWLRNLSFGGGHDTDEILYGWDVDEETRKVVEKSNKPL</sequence>
<dbReference type="PANTHER" id="PTHR13789:SF309">
    <property type="entry name" value="PUTATIVE (AFU_ORTHOLOGUE AFUA_6G14510)-RELATED"/>
    <property type="match status" value="1"/>
</dbReference>
<dbReference type="GO" id="GO:0071949">
    <property type="term" value="F:FAD binding"/>
    <property type="evidence" value="ECO:0007669"/>
    <property type="project" value="InterPro"/>
</dbReference>
<keyword evidence="5" id="KW-0503">Monooxygenase</keyword>
<comment type="caution">
    <text evidence="7">The sequence shown here is derived from an EMBL/GenBank/DDBJ whole genome shotgun (WGS) entry which is preliminary data.</text>
</comment>
<dbReference type="AlphaFoldDB" id="A0A9P4GG36"/>
<organism evidence="7 8">
    <name type="scientific">Cucurbitaria berberidis CBS 394.84</name>
    <dbReference type="NCBI Taxonomy" id="1168544"/>
    <lineage>
        <taxon>Eukaryota</taxon>
        <taxon>Fungi</taxon>
        <taxon>Dikarya</taxon>
        <taxon>Ascomycota</taxon>
        <taxon>Pezizomycotina</taxon>
        <taxon>Dothideomycetes</taxon>
        <taxon>Pleosporomycetidae</taxon>
        <taxon>Pleosporales</taxon>
        <taxon>Pleosporineae</taxon>
        <taxon>Cucurbitariaceae</taxon>
        <taxon>Cucurbitaria</taxon>
    </lineage>
</organism>
<dbReference type="GO" id="GO:0004497">
    <property type="term" value="F:monooxygenase activity"/>
    <property type="evidence" value="ECO:0007669"/>
    <property type="project" value="UniProtKB-KW"/>
</dbReference>
<dbReference type="PRINTS" id="PR00420">
    <property type="entry name" value="RNGMNOXGNASE"/>
</dbReference>
<keyword evidence="4" id="KW-0560">Oxidoreductase</keyword>
<feature type="domain" description="FAD-binding" evidence="6">
    <location>
        <begin position="173"/>
        <end position="393"/>
    </location>
</feature>
<gene>
    <name evidence="7" type="ORF">K460DRAFT_354609</name>
</gene>
<dbReference type="GeneID" id="63849051"/>
<dbReference type="Gene3D" id="3.50.50.60">
    <property type="entry name" value="FAD/NAD(P)-binding domain"/>
    <property type="match status" value="1"/>
</dbReference>
<evidence type="ECO:0000313" key="8">
    <source>
        <dbReference type="Proteomes" id="UP000800039"/>
    </source>
</evidence>
<dbReference type="EMBL" id="ML976616">
    <property type="protein sequence ID" value="KAF1844722.1"/>
    <property type="molecule type" value="Genomic_DNA"/>
</dbReference>